<dbReference type="Proteomes" id="UP000007306">
    <property type="component" value="Chromosome 6"/>
</dbReference>
<dbReference type="EnsemblPlants" id="ORGLA06G0104500.1">
    <property type="protein sequence ID" value="ORGLA06G0104500.1"/>
    <property type="gene ID" value="ORGLA06G0104500"/>
</dbReference>
<organism evidence="1 2">
    <name type="scientific">Oryza glaberrima</name>
    <name type="common">African rice</name>
    <dbReference type="NCBI Taxonomy" id="4538"/>
    <lineage>
        <taxon>Eukaryota</taxon>
        <taxon>Viridiplantae</taxon>
        <taxon>Streptophyta</taxon>
        <taxon>Embryophyta</taxon>
        <taxon>Tracheophyta</taxon>
        <taxon>Spermatophyta</taxon>
        <taxon>Magnoliopsida</taxon>
        <taxon>Liliopsida</taxon>
        <taxon>Poales</taxon>
        <taxon>Poaceae</taxon>
        <taxon>BOP clade</taxon>
        <taxon>Oryzoideae</taxon>
        <taxon>Oryzeae</taxon>
        <taxon>Oryzinae</taxon>
        <taxon>Oryza</taxon>
    </lineage>
</organism>
<accession>I1Q1N2</accession>
<protein>
    <submittedName>
        <fullName evidence="1">Uncharacterized protein</fullName>
    </submittedName>
</protein>
<dbReference type="Gramene" id="ORGLA06G0104500.1">
    <property type="protein sequence ID" value="ORGLA06G0104500.1"/>
    <property type="gene ID" value="ORGLA06G0104500"/>
</dbReference>
<dbReference type="Gramene" id="ORGLA06G0293100.1">
    <property type="protein sequence ID" value="ORGLA06G0293100.1"/>
    <property type="gene ID" value="ORGLA06G0293100"/>
</dbReference>
<reference evidence="1 2" key="2">
    <citation type="submission" date="2018-04" db="EMBL/GenBank/DDBJ databases">
        <title>OglaRS2 (Oryza glaberrima Reference Sequence Version 2).</title>
        <authorList>
            <person name="Zhang J."/>
            <person name="Kudrna D."/>
            <person name="Lee S."/>
            <person name="Talag J."/>
            <person name="Rajasekar S."/>
            <person name="Wing R.A."/>
        </authorList>
    </citation>
    <scope>NUCLEOTIDE SEQUENCE [LARGE SCALE GENOMIC DNA]</scope>
    <source>
        <strain evidence="1 2">cv. IRGC 96717</strain>
    </source>
</reference>
<dbReference type="HOGENOM" id="CLU_2430676_0_0_1"/>
<evidence type="ECO:0000313" key="2">
    <source>
        <dbReference type="Proteomes" id="UP000007306"/>
    </source>
</evidence>
<evidence type="ECO:0000313" key="1">
    <source>
        <dbReference type="EnsemblPlants" id="ORGLA06G0104500.1"/>
    </source>
</evidence>
<keyword evidence="2" id="KW-1185">Reference proteome</keyword>
<proteinExistence type="predicted"/>
<reference evidence="1" key="1">
    <citation type="submission" date="2015-06" db="UniProtKB">
        <authorList>
            <consortium name="EnsemblPlants"/>
        </authorList>
    </citation>
    <scope>IDENTIFICATION</scope>
</reference>
<dbReference type="EnsemblPlants" id="ORGLA06G0293100.1">
    <property type="protein sequence ID" value="ORGLA06G0293100.1"/>
    <property type="gene ID" value="ORGLA06G0293100"/>
</dbReference>
<dbReference type="OMA" id="CLICHRR"/>
<name>I1Q1N2_ORYGL</name>
<dbReference type="AlphaFoldDB" id="I1Q1N2"/>
<sequence length="91" mass="9619">MAETVLSMARSLVGSAISKAASAAANETSLLLGVEKDICSYVPTSPYLPALLAHASSNHTVTDQLPTAADFCLICHRRPSPSYHRGNYRGS</sequence>